<dbReference type="InterPro" id="IPR003593">
    <property type="entry name" value="AAA+_ATPase"/>
</dbReference>
<dbReference type="Gene3D" id="3.40.50.300">
    <property type="entry name" value="P-loop containing nucleotide triphosphate hydrolases"/>
    <property type="match status" value="2"/>
</dbReference>
<reference evidence="4 5" key="1">
    <citation type="submission" date="2020-08" db="EMBL/GenBank/DDBJ databases">
        <title>A Genomic Blueprint of the Chicken Gut Microbiome.</title>
        <authorList>
            <person name="Gilroy R."/>
            <person name="Ravi A."/>
            <person name="Getino M."/>
            <person name="Pursley I."/>
            <person name="Horton D.L."/>
            <person name="Alikhan N.-F."/>
            <person name="Baker D."/>
            <person name="Gharbi K."/>
            <person name="Hall N."/>
            <person name="Watson M."/>
            <person name="Adriaenssens E.M."/>
            <person name="Foster-Nyarko E."/>
            <person name="Jarju S."/>
            <person name="Secka A."/>
            <person name="Antonio M."/>
            <person name="Oren A."/>
            <person name="Chaudhuri R."/>
            <person name="La Ragione R.M."/>
            <person name="Hildebrand F."/>
            <person name="Pallen M.J."/>
        </authorList>
    </citation>
    <scope>NUCLEOTIDE SEQUENCE [LARGE SCALE GENOMIC DNA]</scope>
    <source>
        <strain evidence="4 5">Sa2YVA2</strain>
    </source>
</reference>
<keyword evidence="5" id="KW-1185">Reference proteome</keyword>
<organism evidence="4 5">
    <name type="scientific">Sporosarcina quadrami</name>
    <dbReference type="NCBI Taxonomy" id="2762234"/>
    <lineage>
        <taxon>Bacteria</taxon>
        <taxon>Bacillati</taxon>
        <taxon>Bacillota</taxon>
        <taxon>Bacilli</taxon>
        <taxon>Bacillales</taxon>
        <taxon>Caryophanaceae</taxon>
        <taxon>Sporosarcina</taxon>
    </lineage>
</organism>
<evidence type="ECO:0000256" key="1">
    <source>
        <dbReference type="ARBA" id="ARBA00022741"/>
    </source>
</evidence>
<dbReference type="InterPro" id="IPR003439">
    <property type="entry name" value="ABC_transporter-like_ATP-bd"/>
</dbReference>
<dbReference type="Pfam" id="PF12848">
    <property type="entry name" value="ABC_tran_Xtn"/>
    <property type="match status" value="1"/>
</dbReference>
<dbReference type="GO" id="GO:0005524">
    <property type="term" value="F:ATP binding"/>
    <property type="evidence" value="ECO:0007669"/>
    <property type="project" value="UniProtKB-KW"/>
</dbReference>
<evidence type="ECO:0000259" key="3">
    <source>
        <dbReference type="PROSITE" id="PS50893"/>
    </source>
</evidence>
<dbReference type="RefSeq" id="WP_191692920.1">
    <property type="nucleotide sequence ID" value="NZ_JACSQN010000001.1"/>
</dbReference>
<dbReference type="Gene3D" id="1.10.287.380">
    <property type="entry name" value="Valyl-tRNA synthetase, C-terminal domain"/>
    <property type="match status" value="1"/>
</dbReference>
<dbReference type="EMBL" id="JACSQN010000001">
    <property type="protein sequence ID" value="MBD7983291.1"/>
    <property type="molecule type" value="Genomic_DNA"/>
</dbReference>
<feature type="domain" description="ABC transporter" evidence="3">
    <location>
        <begin position="4"/>
        <end position="262"/>
    </location>
</feature>
<proteinExistence type="predicted"/>
<dbReference type="InterPro" id="IPR037118">
    <property type="entry name" value="Val-tRNA_synth_C_sf"/>
</dbReference>
<dbReference type="InterPro" id="IPR051309">
    <property type="entry name" value="ABCF_ATPase"/>
</dbReference>
<dbReference type="PROSITE" id="PS00211">
    <property type="entry name" value="ABC_TRANSPORTER_1"/>
    <property type="match status" value="1"/>
</dbReference>
<protein>
    <submittedName>
        <fullName evidence="4">ABC-F family ATP-binding cassette domain-containing protein</fullName>
    </submittedName>
</protein>
<accession>A0ABR8U5G9</accession>
<keyword evidence="2 4" id="KW-0067">ATP-binding</keyword>
<dbReference type="InterPro" id="IPR027417">
    <property type="entry name" value="P-loop_NTPase"/>
</dbReference>
<dbReference type="PANTHER" id="PTHR42855:SF1">
    <property type="entry name" value="ABC TRANSPORTER DOMAIN-CONTAINING PROTEIN"/>
    <property type="match status" value="1"/>
</dbReference>
<dbReference type="Pfam" id="PF00005">
    <property type="entry name" value="ABC_tran"/>
    <property type="match status" value="2"/>
</dbReference>
<dbReference type="InterPro" id="IPR032524">
    <property type="entry name" value="ABC_tran_C"/>
</dbReference>
<comment type="caution">
    <text evidence="4">The sequence shown here is derived from an EMBL/GenBank/DDBJ whole genome shotgun (WGS) entry which is preliminary data.</text>
</comment>
<evidence type="ECO:0000313" key="5">
    <source>
        <dbReference type="Proteomes" id="UP000626786"/>
    </source>
</evidence>
<dbReference type="Pfam" id="PF16326">
    <property type="entry name" value="ABC_tran_CTD"/>
    <property type="match status" value="1"/>
</dbReference>
<dbReference type="SMART" id="SM00382">
    <property type="entry name" value="AAA"/>
    <property type="match status" value="2"/>
</dbReference>
<dbReference type="SUPFAM" id="SSF52540">
    <property type="entry name" value="P-loop containing nucleoside triphosphate hydrolases"/>
    <property type="match status" value="2"/>
</dbReference>
<keyword evidence="1" id="KW-0547">Nucleotide-binding</keyword>
<dbReference type="PANTHER" id="PTHR42855">
    <property type="entry name" value="ABC TRANSPORTER ATP-BINDING SUBUNIT"/>
    <property type="match status" value="1"/>
</dbReference>
<evidence type="ECO:0000313" key="4">
    <source>
        <dbReference type="EMBL" id="MBD7983291.1"/>
    </source>
</evidence>
<dbReference type="Proteomes" id="UP000626786">
    <property type="component" value="Unassembled WGS sequence"/>
</dbReference>
<gene>
    <name evidence="4" type="ORF">H9649_01755</name>
</gene>
<dbReference type="PROSITE" id="PS50893">
    <property type="entry name" value="ABC_TRANSPORTER_2"/>
    <property type="match status" value="2"/>
</dbReference>
<name>A0ABR8U5G9_9BACL</name>
<evidence type="ECO:0000256" key="2">
    <source>
        <dbReference type="ARBA" id="ARBA00022840"/>
    </source>
</evidence>
<dbReference type="InterPro" id="IPR032781">
    <property type="entry name" value="ABC_tran_Xtn"/>
</dbReference>
<feature type="domain" description="ABC transporter" evidence="3">
    <location>
        <begin position="320"/>
        <end position="539"/>
    </location>
</feature>
<sequence length="628" mass="71110">MSQLIMENLTKTVGEKTLFENIAFTIVEGEKVGLIGINGTGKSTLLSIIAGTEEADSLNKEHPNKYSISYLPQDPILDQELTVMETVFTSAAPVLKVNLAYEHALIALTDDPMSTENQERFSHMQNEMDNNSAWDLNTKARMILTKLGIDSFDKKMGELSGGQQKRVSLAKVLIEPADLLLLDEPTNHLDVQSIKWLQDYLKNESGAVVFITHDRYFLDEVSTHIFELADRTLYSHTGNFADYLESKAIREEMSEATDAKMRNRYRTELKWIRRGAKARSTKQKARIGRFEELEEKVSKNDHSGEMDVALKTSRLGKKVIEVKEISKSYNGKVIINGFSSLLQSGDRIAIVGPNGVGKTTLMKMFAEEIEPDSGHIEKGSTVKIAHFHQQLPKMEENKRIIEYIRETSNDIEDGNGVRISATQMLERFLFPSSAHGTPIGKLSGGERKRLYLLKLLMEQPNVLLLDEPTNDLDIETLSVLETFIDSFAGVVLTISHDRFFLDRTSTKLWVLDGSGEIEISFNTYTDFLEEMSFKKAPQVAIKKEAVEVVPAQTNQKKKMTYAEKKEWETIEKDIETIEGQICDAESKMIEFGSDYDKLSDLQKQLDALNSKYEQLIERWTYLQEIANA</sequence>
<dbReference type="InterPro" id="IPR017871">
    <property type="entry name" value="ABC_transporter-like_CS"/>
</dbReference>
<dbReference type="CDD" id="cd03221">
    <property type="entry name" value="ABCF_EF-3"/>
    <property type="match status" value="2"/>
</dbReference>